<feature type="DNA-binding region" description="H-T-H motif" evidence="2">
    <location>
        <begin position="42"/>
        <end position="61"/>
    </location>
</feature>
<dbReference type="STRING" id="1844.UG56_001165"/>
<keyword evidence="5" id="KW-1185">Reference proteome</keyword>
<dbReference type="SUPFAM" id="SSF46689">
    <property type="entry name" value="Homeodomain-like"/>
    <property type="match status" value="1"/>
</dbReference>
<protein>
    <recommendedName>
        <fullName evidence="3">HTH tetR-type domain-containing protein</fullName>
    </recommendedName>
</protein>
<dbReference type="InterPro" id="IPR036271">
    <property type="entry name" value="Tet_transcr_reg_TetR-rel_C_sf"/>
</dbReference>
<evidence type="ECO:0000313" key="5">
    <source>
        <dbReference type="Proteomes" id="UP000033772"/>
    </source>
</evidence>
<dbReference type="GO" id="GO:0003700">
    <property type="term" value="F:DNA-binding transcription factor activity"/>
    <property type="evidence" value="ECO:0007669"/>
    <property type="project" value="TreeGrafter"/>
</dbReference>
<dbReference type="Gene3D" id="1.10.357.10">
    <property type="entry name" value="Tetracycline Repressor, domain 2"/>
    <property type="match status" value="1"/>
</dbReference>
<keyword evidence="1 2" id="KW-0238">DNA-binding</keyword>
<sequence length="207" mass="22709">MSTDRPAARRRYAARMPLEERREELLDAALRVLARDGYGQLTISAIAAEAGVTRPVVYDAYGGIDPLLHALLDRTQERATAAALALIPAGGTPVDLDRWLLEAADGLLRAVEADPETWRPVLVLTDGAPPAVRERIESTLVLLRGFVADVLRTNLDPETDLDVEVVAHSLVALVQEFARLLLAKPDEYPKERLLAAYAGMLALRRRT</sequence>
<dbReference type="GO" id="GO:0000976">
    <property type="term" value="F:transcription cis-regulatory region binding"/>
    <property type="evidence" value="ECO:0007669"/>
    <property type="project" value="TreeGrafter"/>
</dbReference>
<accession>A0A1J4NBJ3</accession>
<dbReference type="AlphaFoldDB" id="A0A1J4NBJ3"/>
<dbReference type="RefSeq" id="WP_052693668.1">
    <property type="nucleotide sequence ID" value="NZ_JZDQ02000001.1"/>
</dbReference>
<reference evidence="4" key="1">
    <citation type="submission" date="2016-10" db="EMBL/GenBank/DDBJ databases">
        <title>Draft Genome Sequence of Nocardioides luteus Strain BAFB, an Alkane-Degrading Bacterium Isolated from JP-7 Polluted Soil.</title>
        <authorList>
            <person name="Brown L."/>
            <person name="Ruiz O.N."/>
            <person name="Gunasekera T."/>
        </authorList>
    </citation>
    <scope>NUCLEOTIDE SEQUENCE [LARGE SCALE GENOMIC DNA]</scope>
    <source>
        <strain evidence="4">BAFB</strain>
    </source>
</reference>
<feature type="domain" description="HTH tetR-type" evidence="3">
    <location>
        <begin position="19"/>
        <end position="79"/>
    </location>
</feature>
<dbReference type="Pfam" id="PF00440">
    <property type="entry name" value="TetR_N"/>
    <property type="match status" value="1"/>
</dbReference>
<dbReference type="PRINTS" id="PR00455">
    <property type="entry name" value="HTHTETR"/>
</dbReference>
<proteinExistence type="predicted"/>
<dbReference type="InterPro" id="IPR009057">
    <property type="entry name" value="Homeodomain-like_sf"/>
</dbReference>
<evidence type="ECO:0000256" key="2">
    <source>
        <dbReference type="PROSITE-ProRule" id="PRU00335"/>
    </source>
</evidence>
<organism evidence="4 5">
    <name type="scientific">Nocardioides luteus</name>
    <dbReference type="NCBI Taxonomy" id="1844"/>
    <lineage>
        <taxon>Bacteria</taxon>
        <taxon>Bacillati</taxon>
        <taxon>Actinomycetota</taxon>
        <taxon>Actinomycetes</taxon>
        <taxon>Propionibacteriales</taxon>
        <taxon>Nocardioidaceae</taxon>
        <taxon>Nocardioides</taxon>
    </lineage>
</organism>
<dbReference type="EMBL" id="JZDQ02000001">
    <property type="protein sequence ID" value="OIJ28866.1"/>
    <property type="molecule type" value="Genomic_DNA"/>
</dbReference>
<dbReference type="SUPFAM" id="SSF48498">
    <property type="entry name" value="Tetracyclin repressor-like, C-terminal domain"/>
    <property type="match status" value="1"/>
</dbReference>
<dbReference type="Proteomes" id="UP000033772">
    <property type="component" value="Unassembled WGS sequence"/>
</dbReference>
<dbReference type="PANTHER" id="PTHR30055">
    <property type="entry name" value="HTH-TYPE TRANSCRIPTIONAL REGULATOR RUTR"/>
    <property type="match status" value="1"/>
</dbReference>
<dbReference type="InterPro" id="IPR001647">
    <property type="entry name" value="HTH_TetR"/>
</dbReference>
<name>A0A1J4NBJ3_9ACTN</name>
<evidence type="ECO:0000313" key="4">
    <source>
        <dbReference type="EMBL" id="OIJ28866.1"/>
    </source>
</evidence>
<dbReference type="OrthoDB" id="4550691at2"/>
<comment type="caution">
    <text evidence="4">The sequence shown here is derived from an EMBL/GenBank/DDBJ whole genome shotgun (WGS) entry which is preliminary data.</text>
</comment>
<dbReference type="PANTHER" id="PTHR30055:SF226">
    <property type="entry name" value="HTH-TYPE TRANSCRIPTIONAL REGULATOR PKSA"/>
    <property type="match status" value="1"/>
</dbReference>
<evidence type="ECO:0000256" key="1">
    <source>
        <dbReference type="ARBA" id="ARBA00023125"/>
    </source>
</evidence>
<dbReference type="PROSITE" id="PS50977">
    <property type="entry name" value="HTH_TETR_2"/>
    <property type="match status" value="1"/>
</dbReference>
<gene>
    <name evidence="4" type="ORF">UG56_001165</name>
</gene>
<dbReference type="InterPro" id="IPR050109">
    <property type="entry name" value="HTH-type_TetR-like_transc_reg"/>
</dbReference>
<evidence type="ECO:0000259" key="3">
    <source>
        <dbReference type="PROSITE" id="PS50977"/>
    </source>
</evidence>